<dbReference type="PANTHER" id="PTHR30212">
    <property type="entry name" value="PROTEIN YIIM"/>
    <property type="match status" value="1"/>
</dbReference>
<gene>
    <name evidence="2" type="ORF">EJK80_04995</name>
</gene>
<dbReference type="InterPro" id="IPR011037">
    <property type="entry name" value="Pyrv_Knase-like_insert_dom_sf"/>
</dbReference>
<comment type="caution">
    <text evidence="2">The sequence shown here is derived from an EMBL/GenBank/DDBJ whole genome shotgun (WGS) entry which is preliminary data.</text>
</comment>
<keyword evidence="3" id="KW-1185">Reference proteome</keyword>
<dbReference type="AlphaFoldDB" id="A0A540R859"/>
<dbReference type="GO" id="GO:0030151">
    <property type="term" value="F:molybdenum ion binding"/>
    <property type="evidence" value="ECO:0007669"/>
    <property type="project" value="InterPro"/>
</dbReference>
<dbReference type="Gene3D" id="2.40.33.20">
    <property type="entry name" value="PK beta-barrel domain-like"/>
    <property type="match status" value="1"/>
</dbReference>
<feature type="domain" description="MOSC" evidence="1">
    <location>
        <begin position="34"/>
        <end position="168"/>
    </location>
</feature>
<organism evidence="2 3">
    <name type="scientific">Corynebacterium phoceense</name>
    <dbReference type="NCBI Taxonomy" id="1686286"/>
    <lineage>
        <taxon>Bacteria</taxon>
        <taxon>Bacillati</taxon>
        <taxon>Actinomycetota</taxon>
        <taxon>Actinomycetes</taxon>
        <taxon>Mycobacteriales</taxon>
        <taxon>Corynebacteriaceae</taxon>
        <taxon>Corynebacterium</taxon>
    </lineage>
</organism>
<dbReference type="PROSITE" id="PS51340">
    <property type="entry name" value="MOSC"/>
    <property type="match status" value="1"/>
</dbReference>
<name>A0A540R859_9CORY</name>
<accession>A0A540R859</accession>
<reference evidence="2 3" key="1">
    <citation type="submission" date="2019-06" db="EMBL/GenBank/DDBJ databases">
        <title>Draft genome of C. phoceense Strain 272.</title>
        <authorList>
            <person name="Pacheco L.G.C."/>
            <person name="Barberis C.M."/>
            <person name="Almuzara M.N."/>
            <person name="Traglia G.M."/>
            <person name="Santos C.S."/>
            <person name="Rocha D.J.P.G."/>
            <person name="Aguiar E.R.G.R."/>
            <person name="Vay C.A."/>
        </authorList>
    </citation>
    <scope>NUCLEOTIDE SEQUENCE [LARGE SCALE GENOMIC DNA]</scope>
    <source>
        <strain evidence="2 3">272</strain>
    </source>
</reference>
<proteinExistence type="predicted"/>
<dbReference type="RefSeq" id="WP_141628751.1">
    <property type="nucleotide sequence ID" value="NZ_VHIR01000005.1"/>
</dbReference>
<sequence length="231" mass="25279">MQVVSTNIAVPHDHSVRRYPTTGIDKHPAASINVSAPGPNYGDGSGVADDFVGDSDFHGGAHKAVYAYAREELDFWETEFGRPLRSGMFGENLTTSGVVLRDLLIGQQVRVGSALLEVSVPRTPCGTFAEWLGERGWVKTWADRGDCGAYFRVLEPGRITPGDALEFIGRPDHDVTMGMAFRAKLGDLELARHVVEVHCLPDIHHLPMAKRVEVADKHAKLRVSRGTSHSE</sequence>
<dbReference type="EMBL" id="VHIR01000005">
    <property type="protein sequence ID" value="TQE43892.1"/>
    <property type="molecule type" value="Genomic_DNA"/>
</dbReference>
<dbReference type="Pfam" id="PF03473">
    <property type="entry name" value="MOSC"/>
    <property type="match status" value="1"/>
</dbReference>
<evidence type="ECO:0000259" key="1">
    <source>
        <dbReference type="PROSITE" id="PS51340"/>
    </source>
</evidence>
<evidence type="ECO:0000313" key="3">
    <source>
        <dbReference type="Proteomes" id="UP000318080"/>
    </source>
</evidence>
<protein>
    <submittedName>
        <fullName evidence="2">MOSC domain-containing protein</fullName>
    </submittedName>
</protein>
<dbReference type="GO" id="GO:0030170">
    <property type="term" value="F:pyridoxal phosphate binding"/>
    <property type="evidence" value="ECO:0007669"/>
    <property type="project" value="InterPro"/>
</dbReference>
<dbReference type="STRING" id="1686286.GCA_900092335_00810"/>
<dbReference type="PANTHER" id="PTHR30212:SF2">
    <property type="entry name" value="PROTEIN YIIM"/>
    <property type="match status" value="1"/>
</dbReference>
<dbReference type="SUPFAM" id="SSF50800">
    <property type="entry name" value="PK beta-barrel domain-like"/>
    <property type="match status" value="1"/>
</dbReference>
<dbReference type="GO" id="GO:0003824">
    <property type="term" value="F:catalytic activity"/>
    <property type="evidence" value="ECO:0007669"/>
    <property type="project" value="InterPro"/>
</dbReference>
<dbReference type="InterPro" id="IPR052353">
    <property type="entry name" value="Benzoxazolinone_Detox_Enz"/>
</dbReference>
<evidence type="ECO:0000313" key="2">
    <source>
        <dbReference type="EMBL" id="TQE43892.1"/>
    </source>
</evidence>
<dbReference type="InterPro" id="IPR005302">
    <property type="entry name" value="MoCF_Sase_C"/>
</dbReference>
<dbReference type="Proteomes" id="UP000318080">
    <property type="component" value="Unassembled WGS sequence"/>
</dbReference>